<dbReference type="Pfam" id="PF00662">
    <property type="entry name" value="Proton_antipo_N"/>
    <property type="match status" value="1"/>
</dbReference>
<evidence type="ECO:0000256" key="10">
    <source>
        <dbReference type="SAM" id="Phobius"/>
    </source>
</evidence>
<keyword evidence="5 9" id="KW-0812">Transmembrane</keyword>
<feature type="domain" description="NADH-Ubiquinone oxidoreductase (complex I) chain 5 N-terminal" evidence="12">
    <location>
        <begin position="65"/>
        <end position="103"/>
    </location>
</feature>
<dbReference type="Proteomes" id="UP000198976">
    <property type="component" value="Chromosome I"/>
</dbReference>
<feature type="transmembrane region" description="Helical" evidence="10">
    <location>
        <begin position="603"/>
        <end position="625"/>
    </location>
</feature>
<keyword evidence="6 10" id="KW-1133">Transmembrane helix</keyword>
<feature type="transmembrane region" description="Helical" evidence="10">
    <location>
        <begin position="543"/>
        <end position="561"/>
    </location>
</feature>
<feature type="domain" description="MrpA C-terminal/MbhD" evidence="14">
    <location>
        <begin position="645"/>
        <end position="710"/>
    </location>
</feature>
<gene>
    <name evidence="16" type="ORF">SAMN04489714_1864</name>
</gene>
<feature type="transmembrane region" description="Helical" evidence="10">
    <location>
        <begin position="662"/>
        <end position="680"/>
    </location>
</feature>
<feature type="transmembrane region" description="Helical" evidence="10">
    <location>
        <begin position="494"/>
        <end position="512"/>
    </location>
</feature>
<dbReference type="Gene3D" id="1.20.120.1200">
    <property type="entry name" value="NADH-ubiquinone/plastoquinone oxidoreductase chain 6, subunit NuoJ"/>
    <property type="match status" value="1"/>
</dbReference>
<feature type="transmembrane region" description="Helical" evidence="10">
    <location>
        <begin position="165"/>
        <end position="186"/>
    </location>
</feature>
<keyword evidence="8 10" id="KW-0472">Membrane</keyword>
<feature type="transmembrane region" description="Helical" evidence="10">
    <location>
        <begin position="939"/>
        <end position="963"/>
    </location>
</feature>
<dbReference type="Pfam" id="PF00361">
    <property type="entry name" value="Proton_antipo_M"/>
    <property type="match status" value="1"/>
</dbReference>
<evidence type="ECO:0000259" key="13">
    <source>
        <dbReference type="Pfam" id="PF04039"/>
    </source>
</evidence>
<evidence type="ECO:0000256" key="9">
    <source>
        <dbReference type="RuleBase" id="RU000320"/>
    </source>
</evidence>
<evidence type="ECO:0000313" key="16">
    <source>
        <dbReference type="EMBL" id="SDU05137.1"/>
    </source>
</evidence>
<feature type="transmembrane region" description="Helical" evidence="10">
    <location>
        <begin position="303"/>
        <end position="322"/>
    </location>
</feature>
<dbReference type="Pfam" id="PF13244">
    <property type="entry name" value="MbhD"/>
    <property type="match status" value="1"/>
</dbReference>
<dbReference type="PANTHER" id="PTHR43373:SF1">
    <property type="entry name" value="NA(+)_H(+) ANTIPORTER SUBUNIT A"/>
    <property type="match status" value="1"/>
</dbReference>
<evidence type="ECO:0000259" key="11">
    <source>
        <dbReference type="Pfam" id="PF00361"/>
    </source>
</evidence>
<feature type="transmembrane region" description="Helical" evidence="10">
    <location>
        <begin position="273"/>
        <end position="296"/>
    </location>
</feature>
<proteinExistence type="predicted"/>
<dbReference type="InterPro" id="IPR042106">
    <property type="entry name" value="Nuo/plastoQ_OxRdtase_6_NuoJ"/>
</dbReference>
<feature type="transmembrane region" description="Helical" evidence="10">
    <location>
        <begin position="865"/>
        <end position="884"/>
    </location>
</feature>
<evidence type="ECO:0000256" key="7">
    <source>
        <dbReference type="ARBA" id="ARBA00023065"/>
    </source>
</evidence>
<keyword evidence="3" id="KW-0050">Antiport</keyword>
<feature type="transmembrane region" description="Helical" evidence="10">
    <location>
        <begin position="637"/>
        <end position="655"/>
    </location>
</feature>
<accession>A0ABY0VBB1</accession>
<dbReference type="PRINTS" id="PR01434">
    <property type="entry name" value="NADHDHGNASE5"/>
</dbReference>
<feature type="transmembrane region" description="Helical" evidence="10">
    <location>
        <begin position="896"/>
        <end position="919"/>
    </location>
</feature>
<feature type="transmembrane region" description="Helical" evidence="10">
    <location>
        <begin position="840"/>
        <end position="859"/>
    </location>
</feature>
<evidence type="ECO:0000256" key="6">
    <source>
        <dbReference type="ARBA" id="ARBA00022989"/>
    </source>
</evidence>
<evidence type="ECO:0000256" key="5">
    <source>
        <dbReference type="ARBA" id="ARBA00022692"/>
    </source>
</evidence>
<dbReference type="Pfam" id="PF20501">
    <property type="entry name" value="MbhE"/>
    <property type="match status" value="1"/>
</dbReference>
<feature type="transmembrane region" description="Helical" evidence="10">
    <location>
        <begin position="77"/>
        <end position="97"/>
    </location>
</feature>
<dbReference type="NCBIfam" id="NF009284">
    <property type="entry name" value="PRK12644.1"/>
    <property type="match status" value="1"/>
</dbReference>
<feature type="transmembrane region" description="Helical" evidence="10">
    <location>
        <begin position="26"/>
        <end position="43"/>
    </location>
</feature>
<feature type="transmembrane region" description="Helical" evidence="10">
    <location>
        <begin position="109"/>
        <end position="128"/>
    </location>
</feature>
<evidence type="ECO:0000313" key="17">
    <source>
        <dbReference type="Proteomes" id="UP000198976"/>
    </source>
</evidence>
<keyword evidence="17" id="KW-1185">Reference proteome</keyword>
<feature type="transmembrane region" description="Helical" evidence="10">
    <location>
        <begin position="211"/>
        <end position="236"/>
    </location>
</feature>
<feature type="transmembrane region" description="Helical" evidence="10">
    <location>
        <begin position="725"/>
        <end position="744"/>
    </location>
</feature>
<feature type="transmembrane region" description="Helical" evidence="10">
    <location>
        <begin position="785"/>
        <end position="803"/>
    </location>
</feature>
<dbReference type="InterPro" id="IPR046806">
    <property type="entry name" value="MrpA_C/MbhE"/>
</dbReference>
<dbReference type="InterPro" id="IPR001516">
    <property type="entry name" value="Proton_antipo_N"/>
</dbReference>
<feature type="transmembrane region" description="Helical" evidence="10">
    <location>
        <begin position="134"/>
        <end position="153"/>
    </location>
</feature>
<organism evidence="16 17">
    <name type="scientific">Schaalia radingae</name>
    <dbReference type="NCBI Taxonomy" id="131110"/>
    <lineage>
        <taxon>Bacteria</taxon>
        <taxon>Bacillati</taxon>
        <taxon>Actinomycetota</taxon>
        <taxon>Actinomycetes</taxon>
        <taxon>Actinomycetales</taxon>
        <taxon>Actinomycetaceae</taxon>
        <taxon>Schaalia</taxon>
    </lineage>
</organism>
<dbReference type="InterPro" id="IPR025383">
    <property type="entry name" value="MrpA_C/MbhD"/>
</dbReference>
<name>A0ABY0VBB1_9ACTO</name>
<protein>
    <submittedName>
        <fullName evidence="16">Multisubunit sodium/proton antiporter, MrpA subunit /multisubunit sodium/proton antiporter, MrpB subunit</fullName>
    </submittedName>
</protein>
<dbReference type="EMBL" id="LT629792">
    <property type="protein sequence ID" value="SDU05137.1"/>
    <property type="molecule type" value="Genomic_DNA"/>
</dbReference>
<dbReference type="PANTHER" id="PTHR43373">
    <property type="entry name" value="NA(+)/H(+) ANTIPORTER SUBUNIT"/>
    <property type="match status" value="1"/>
</dbReference>
<feature type="domain" description="Na+/H+ antiporter MnhB subunit-related protein" evidence="13">
    <location>
        <begin position="837"/>
        <end position="960"/>
    </location>
</feature>
<feature type="transmembrane region" description="Helical" evidence="10">
    <location>
        <begin position="373"/>
        <end position="395"/>
    </location>
</feature>
<evidence type="ECO:0000259" key="12">
    <source>
        <dbReference type="Pfam" id="PF00662"/>
    </source>
</evidence>
<evidence type="ECO:0000256" key="3">
    <source>
        <dbReference type="ARBA" id="ARBA00022449"/>
    </source>
</evidence>
<keyword evidence="4" id="KW-1003">Cell membrane</keyword>
<feature type="domain" description="NADH:quinone oxidoreductase/Mrp antiporter transmembrane" evidence="11">
    <location>
        <begin position="131"/>
        <end position="405"/>
    </location>
</feature>
<evidence type="ECO:0000256" key="8">
    <source>
        <dbReference type="ARBA" id="ARBA00023136"/>
    </source>
</evidence>
<evidence type="ECO:0000256" key="1">
    <source>
        <dbReference type="ARBA" id="ARBA00004651"/>
    </source>
</evidence>
<feature type="transmembrane region" description="Helical" evidence="10">
    <location>
        <begin position="328"/>
        <end position="352"/>
    </location>
</feature>
<dbReference type="Pfam" id="PF04039">
    <property type="entry name" value="MnhB"/>
    <property type="match status" value="1"/>
</dbReference>
<feature type="transmembrane region" description="Helical" evidence="10">
    <location>
        <begin position="686"/>
        <end position="705"/>
    </location>
</feature>
<dbReference type="InterPro" id="IPR050616">
    <property type="entry name" value="CPA3_Na-H_Antiporter_A"/>
</dbReference>
<evidence type="ECO:0000256" key="2">
    <source>
        <dbReference type="ARBA" id="ARBA00022448"/>
    </source>
</evidence>
<keyword evidence="7" id="KW-0406">Ion transport</keyword>
<evidence type="ECO:0000256" key="4">
    <source>
        <dbReference type="ARBA" id="ARBA00022475"/>
    </source>
</evidence>
<feature type="domain" description="MrpA C-terminal/MbhE" evidence="15">
    <location>
        <begin position="724"/>
        <end position="799"/>
    </location>
</feature>
<evidence type="ECO:0000259" key="15">
    <source>
        <dbReference type="Pfam" id="PF20501"/>
    </source>
</evidence>
<evidence type="ECO:0000259" key="14">
    <source>
        <dbReference type="Pfam" id="PF13244"/>
    </source>
</evidence>
<comment type="subcellular location">
    <subcellularLocation>
        <location evidence="1">Cell membrane</location>
        <topology evidence="1">Multi-pass membrane protein</topology>
    </subcellularLocation>
    <subcellularLocation>
        <location evidence="9">Membrane</location>
        <topology evidence="9">Multi-pass membrane protein</topology>
    </subcellularLocation>
</comment>
<sequence length="987" mass="104425">MITLLAAHICAAIVAPWLVGRLHRTAFMLLALVPGSAFVWALVHTSQVLSGNADTIPAEHVMWVPGLDLDIWFRMDMLSWLMTMIVGGVGALVLLYSSRYFGHSAVGSGRFAAVFVGFAGAMLGVVTVDHTMGLYTFWEATSLLSFLLIGHHFDRRPARAAARQALLITTSGSLAMFAGFVMWGLAPGGSFRLSELAANLADGTMDAGSPLVATAAVLVLLGAFTKSALFPAHFWLPGAMAAPTPVSAYLHAAAMVKAGVYLVARLTPGATHIALWSPLIVTIGLITMVLGGWRALRQTDLKLVLAFGTVSQLGLITATVGFGSHGAMVAGLIMLVAHSCFKSTLFLTVGAVESSTGTRDLRRLTGLARRLPVLAVAAALACLSMAGVPITVGYVGKESMISTLLGGSGAPWTGAQAAYSGPTLFDLIVLAVIAIGSMLTVAYSWRAWWGAFGTRTLTPTEQKKNTEGSAAVTQKSAPEVDANGQLVRVKPVPLLMLIPICLLSLGALIGLAPTGLEDVLRLHGVYDLDGSAHVAWWSGWEPALITLAIFAGGALLAAFGYSSGLISPKPRSPLSAIYIYSWSVRELEIIATRVTRLIQRGSLPWDLSTIVVTMLIGVGSAVLIFRPSTYVIRPWDSILQVGIGIIIIICALLTARSRRRMRAVFALGGVGLGVAVLYASQGAPDLALTQIVVESVSMVIFVLVLRRLPRFFSDRPLARSRWWRFIVALLMGIGTVFVGLYASSARVHSAVSELMPNEASEFGYGENIVNVILVDIRAWDTVGELSVLLVTATGVASLIYVSSRVGRVERAPRDLTRESTSFLPAATALRSQDRSTVLEVVTRLLFPTMIVVSLWLLLIGHNNPGGGFSGGVVAGLAFVLRYLAGGRYELAEAIPIPAGRVLGTGLFVAAGGALMPLLYGNSVLQSTPLTIDVGVLGDIHFTTAMILDVGVYILVVGLVLDLVASAGAEIDQQAPTPISQQKTGRKH</sequence>
<dbReference type="InterPro" id="IPR001750">
    <property type="entry name" value="ND/Mrp_TM"/>
</dbReference>
<feature type="transmembrane region" description="Helical" evidence="10">
    <location>
        <begin position="427"/>
        <end position="445"/>
    </location>
</feature>
<dbReference type="InterPro" id="IPR007182">
    <property type="entry name" value="MnhB"/>
</dbReference>
<keyword evidence="2" id="KW-0813">Transport</keyword>
<dbReference type="RefSeq" id="WP_092648866.1">
    <property type="nucleotide sequence ID" value="NZ_LT629792.1"/>
</dbReference>
<reference evidence="16 17" key="1">
    <citation type="submission" date="2016-10" db="EMBL/GenBank/DDBJ databases">
        <authorList>
            <person name="Varghese N."/>
            <person name="Submissions S."/>
        </authorList>
    </citation>
    <scope>NUCLEOTIDE SEQUENCE [LARGE SCALE GENOMIC DNA]</scope>
    <source>
        <strain evidence="16 17">DSM 9169</strain>
    </source>
</reference>